<protein>
    <submittedName>
        <fullName evidence="2">Uncharacterized protein</fullName>
    </submittedName>
</protein>
<feature type="region of interest" description="Disordered" evidence="1">
    <location>
        <begin position="322"/>
        <end position="343"/>
    </location>
</feature>
<accession>A0A6A4GP27</accession>
<proteinExistence type="predicted"/>
<name>A0A6A4GP27_9AGAR</name>
<sequence>MAVVPVHPAAQAMHPGVAQQFVHPHGVTQQPLVYPVYMQYSLSSQDPTGPNHFPNPNQPYYYPPPHVALPAQFADQFASDAQVKLFTLILNTFTSTINNDAALKNCQNWAHWHDAVLQALADVGVIGHICDPPPPGVQLTEYNTLVYHPQLSAVPHPAELEARKIWDRNNVWASSVLTACLHEDAHGFLGPVIKVDGSRWTAREMYRSFHLGCQAALTLQTSFAFKMRYWLLVSSMATFINSFKFGLLDCHNSVGIITLLLGPQFSLDSSNTFPMAIVMALLLISARKLLTSHFPGATLCHEMFDAFAQKLVQAEQLKKSSNASCNNNQSNRQQQPQENGKTC</sequence>
<gene>
    <name evidence="2" type="ORF">BT96DRAFT_948642</name>
</gene>
<reference evidence="2" key="1">
    <citation type="journal article" date="2019" name="Environ. Microbiol.">
        <title>Fungal ecological strategies reflected in gene transcription - a case study of two litter decomposers.</title>
        <authorList>
            <person name="Barbi F."/>
            <person name="Kohler A."/>
            <person name="Barry K."/>
            <person name="Baskaran P."/>
            <person name="Daum C."/>
            <person name="Fauchery L."/>
            <person name="Ihrmark K."/>
            <person name="Kuo A."/>
            <person name="LaButti K."/>
            <person name="Lipzen A."/>
            <person name="Morin E."/>
            <person name="Grigoriev I.V."/>
            <person name="Henrissat B."/>
            <person name="Lindahl B."/>
            <person name="Martin F."/>
        </authorList>
    </citation>
    <scope>NUCLEOTIDE SEQUENCE</scope>
    <source>
        <strain evidence="2">JB14</strain>
    </source>
</reference>
<organism evidence="2 3">
    <name type="scientific">Gymnopus androsaceus JB14</name>
    <dbReference type="NCBI Taxonomy" id="1447944"/>
    <lineage>
        <taxon>Eukaryota</taxon>
        <taxon>Fungi</taxon>
        <taxon>Dikarya</taxon>
        <taxon>Basidiomycota</taxon>
        <taxon>Agaricomycotina</taxon>
        <taxon>Agaricomycetes</taxon>
        <taxon>Agaricomycetidae</taxon>
        <taxon>Agaricales</taxon>
        <taxon>Marasmiineae</taxon>
        <taxon>Omphalotaceae</taxon>
        <taxon>Gymnopus</taxon>
    </lineage>
</organism>
<dbReference type="AlphaFoldDB" id="A0A6A4GP27"/>
<evidence type="ECO:0000313" key="3">
    <source>
        <dbReference type="Proteomes" id="UP000799118"/>
    </source>
</evidence>
<keyword evidence="3" id="KW-1185">Reference proteome</keyword>
<evidence type="ECO:0000256" key="1">
    <source>
        <dbReference type="SAM" id="MobiDB-lite"/>
    </source>
</evidence>
<dbReference type="Proteomes" id="UP000799118">
    <property type="component" value="Unassembled WGS sequence"/>
</dbReference>
<evidence type="ECO:0000313" key="2">
    <source>
        <dbReference type="EMBL" id="KAE9387080.1"/>
    </source>
</evidence>
<dbReference type="EMBL" id="ML769825">
    <property type="protein sequence ID" value="KAE9387080.1"/>
    <property type="molecule type" value="Genomic_DNA"/>
</dbReference>